<dbReference type="Pfam" id="PF12796">
    <property type="entry name" value="Ank_2"/>
    <property type="match status" value="2"/>
</dbReference>
<dbReference type="Gene3D" id="1.25.40.20">
    <property type="entry name" value="Ankyrin repeat-containing domain"/>
    <property type="match status" value="2"/>
</dbReference>
<dbReference type="InterPro" id="IPR056884">
    <property type="entry name" value="NPHP3-like_N"/>
</dbReference>
<organism evidence="6">
    <name type="scientific">Bionectria ochroleuca</name>
    <name type="common">Gliocladium roseum</name>
    <dbReference type="NCBI Taxonomy" id="29856"/>
    <lineage>
        <taxon>Eukaryota</taxon>
        <taxon>Fungi</taxon>
        <taxon>Dikarya</taxon>
        <taxon>Ascomycota</taxon>
        <taxon>Pezizomycotina</taxon>
        <taxon>Sordariomycetes</taxon>
        <taxon>Hypocreomycetidae</taxon>
        <taxon>Hypocreales</taxon>
        <taxon>Bionectriaceae</taxon>
        <taxon>Clonostachys</taxon>
    </lineage>
</organism>
<evidence type="ECO:0000313" key="6">
    <source>
        <dbReference type="EMBL" id="CEO46223.1"/>
    </source>
</evidence>
<feature type="repeat" description="ANK" evidence="2">
    <location>
        <begin position="910"/>
        <end position="931"/>
    </location>
</feature>
<dbReference type="PANTHER" id="PTHR10039">
    <property type="entry name" value="AMELOGENIN"/>
    <property type="match status" value="1"/>
</dbReference>
<dbReference type="Pfam" id="PF22939">
    <property type="entry name" value="WHD_GPIID"/>
    <property type="match status" value="1"/>
</dbReference>
<dbReference type="InterPro" id="IPR054471">
    <property type="entry name" value="GPIID_WHD"/>
</dbReference>
<proteinExistence type="predicted"/>
<evidence type="ECO:0000256" key="1">
    <source>
        <dbReference type="ARBA" id="ARBA00022737"/>
    </source>
</evidence>
<gene>
    <name evidence="6" type="ORF">BN869_000002278_1</name>
</gene>
<sequence length="946" mass="106216">MDPLSTTASVIAVLQLTSKIVQYLNLASGATKERKALRDELRACERVLEQLKDRCDEEDGGTEWNNTIKVLEGPDGPLGRLWVMLRRMEDRFQRRNGPAERLIATVKWPFIQQEVKEIFGAMDREKSLLTLALNGISGKLVQEIRRTVTQNREGLEILANTLNAHSNQSHIQLADLQEGVDRIQASQSSVQEDLILFQQSQEEKELNKERSVILEWLPTLAYSTQHRDIIDKRQPGTGQWIFESPKFKTWLEVQGQTLFCPGIPGAGKTVLAASVIEHLISWASDGSEIGVAYLYFSYQRQDEQKLNNIFGCLLNQLIASRSTPPESLRRLYKKHIKQKTEPRLAEILDSLHAVSAEYSRVFVVIDAVDEYQISSGQHRQFIEKTIEYQKKCNINLFATSRSIPEIARFFQGGTSLEIRATESDIQTYLENQMWQLPAFVQKNSELQKDIITEVSRAVQGMFLLAHLHLQSLRGKKSPKAVRNALEKLPTGSGAYDIAYGEAMERIDCQNDDQRELAKEVLQWVTLATRPLTTSEIQHAIAIEAEEASFDADNITEIHDMLSVCAGLVTVDEGSDIVRLVHYTAQEYFDRTSEKWFHNAQERILKACITCLCYENVECPPSESLYLDSGVLDPGRTFYIYAARCWGLHAQHLKTPHQSVLRFLRQTVKVKASFMALFLPASSLMRTNRKILLQVQRPVTGLHLAVHFKLTSTVKILLEESGPNLDTDSPFAPDPDARDWYSQTPLTWAAQAGREEIVKILLSKPNVNPNSKDRINQTPLLVAAKGGFLGVVKLLLSTKGIEPDVKDVDDQTPLAWAAAGGEDEIVKLLVSTPGVDVESRDWSNGTPLTLAAFANHVKTMEILLSLPNVDPNSRDNDERTPLAWAAYNGMRAAVELLLATPNVELSPKDKAGQTPVLLAARNGHREIVEMLMVAIQGQNSIETDFRV</sequence>
<dbReference type="AlphaFoldDB" id="A0A0B7JMM6"/>
<name>A0A0B7JMM6_BIOOC</name>
<dbReference type="SMART" id="SM00248">
    <property type="entry name" value="ANK"/>
    <property type="match status" value="7"/>
</dbReference>
<keyword evidence="1" id="KW-0677">Repeat</keyword>
<dbReference type="PROSITE" id="PS50297">
    <property type="entry name" value="ANK_REP_REGION"/>
    <property type="match status" value="1"/>
</dbReference>
<protein>
    <submittedName>
        <fullName evidence="6">Uncharacterized protein</fullName>
    </submittedName>
</protein>
<dbReference type="SUPFAM" id="SSF48403">
    <property type="entry name" value="Ankyrin repeat"/>
    <property type="match status" value="1"/>
</dbReference>
<evidence type="ECO:0000259" key="5">
    <source>
        <dbReference type="Pfam" id="PF24883"/>
    </source>
</evidence>
<feature type="domain" description="Nephrocystin 3-like N-terminal" evidence="5">
    <location>
        <begin position="236"/>
        <end position="401"/>
    </location>
</feature>
<keyword evidence="3" id="KW-0175">Coiled coil</keyword>
<dbReference type="InterPro" id="IPR027417">
    <property type="entry name" value="P-loop_NTPase"/>
</dbReference>
<dbReference type="InterPro" id="IPR002110">
    <property type="entry name" value="Ankyrin_rpt"/>
</dbReference>
<dbReference type="EMBL" id="CDPU01000004">
    <property type="protein sequence ID" value="CEO46223.1"/>
    <property type="molecule type" value="Genomic_DNA"/>
</dbReference>
<evidence type="ECO:0000256" key="2">
    <source>
        <dbReference type="PROSITE-ProRule" id="PRU00023"/>
    </source>
</evidence>
<dbReference type="Pfam" id="PF13637">
    <property type="entry name" value="Ank_4"/>
    <property type="match status" value="1"/>
</dbReference>
<keyword evidence="2" id="KW-0040">ANK repeat</keyword>
<dbReference type="SUPFAM" id="SSF52540">
    <property type="entry name" value="P-loop containing nucleoside triphosphate hydrolases"/>
    <property type="match status" value="1"/>
</dbReference>
<evidence type="ECO:0000256" key="3">
    <source>
        <dbReference type="SAM" id="Coils"/>
    </source>
</evidence>
<dbReference type="InterPro" id="IPR036770">
    <property type="entry name" value="Ankyrin_rpt-contain_sf"/>
</dbReference>
<reference evidence="6" key="1">
    <citation type="submission" date="2015-01" db="EMBL/GenBank/DDBJ databases">
        <authorList>
            <person name="Durling Mikael"/>
        </authorList>
    </citation>
    <scope>NUCLEOTIDE SEQUENCE</scope>
</reference>
<feature type="domain" description="GPI inositol-deacylase winged helix" evidence="4">
    <location>
        <begin position="512"/>
        <end position="588"/>
    </location>
</feature>
<evidence type="ECO:0000259" key="4">
    <source>
        <dbReference type="Pfam" id="PF22939"/>
    </source>
</evidence>
<feature type="coiled-coil region" evidence="3">
    <location>
        <begin position="27"/>
        <end position="54"/>
    </location>
</feature>
<dbReference type="Gene3D" id="3.40.50.300">
    <property type="entry name" value="P-loop containing nucleotide triphosphate hydrolases"/>
    <property type="match status" value="1"/>
</dbReference>
<dbReference type="Pfam" id="PF24883">
    <property type="entry name" value="NPHP3_N"/>
    <property type="match status" value="1"/>
</dbReference>
<accession>A0A0B7JMM6</accession>
<dbReference type="PROSITE" id="PS50088">
    <property type="entry name" value="ANK_REPEAT"/>
    <property type="match status" value="1"/>
</dbReference>
<dbReference type="PANTHER" id="PTHR10039:SF15">
    <property type="entry name" value="NACHT DOMAIN-CONTAINING PROTEIN"/>
    <property type="match status" value="1"/>
</dbReference>